<protein>
    <recommendedName>
        <fullName evidence="2">F-box domain-containing protein</fullName>
    </recommendedName>
</protein>
<keyword evidence="1" id="KW-0812">Transmembrane</keyword>
<proteinExistence type="predicted"/>
<keyword evidence="1" id="KW-0472">Membrane</keyword>
<dbReference type="Proteomes" id="UP001201812">
    <property type="component" value="Unassembled WGS sequence"/>
</dbReference>
<keyword evidence="4" id="KW-1185">Reference proteome</keyword>
<name>A0AAD4N275_9BILA</name>
<dbReference type="SUPFAM" id="SSF81383">
    <property type="entry name" value="F-box domain"/>
    <property type="match status" value="1"/>
</dbReference>
<sequence>MSGDGNMVPVPQYFTILPTEVLTDIFQFFPSEEAVKTMLVARCFSKLSTLATRYLKELVLENRRLKRLLNRTIGLMIACFFGGIFFALLVGPSLK</sequence>
<accession>A0AAD4N275</accession>
<feature type="transmembrane region" description="Helical" evidence="1">
    <location>
        <begin position="73"/>
        <end position="94"/>
    </location>
</feature>
<dbReference type="InterPro" id="IPR036047">
    <property type="entry name" value="F-box-like_dom_sf"/>
</dbReference>
<dbReference type="EMBL" id="JAKKPZ010000018">
    <property type="protein sequence ID" value="KAI1712460.1"/>
    <property type="molecule type" value="Genomic_DNA"/>
</dbReference>
<evidence type="ECO:0000313" key="3">
    <source>
        <dbReference type="EMBL" id="KAI1712460.1"/>
    </source>
</evidence>
<dbReference type="InterPro" id="IPR001810">
    <property type="entry name" value="F-box_dom"/>
</dbReference>
<dbReference type="PROSITE" id="PS50181">
    <property type="entry name" value="FBOX"/>
    <property type="match status" value="1"/>
</dbReference>
<keyword evidence="1" id="KW-1133">Transmembrane helix</keyword>
<gene>
    <name evidence="3" type="ORF">DdX_09546</name>
</gene>
<dbReference type="AlphaFoldDB" id="A0AAD4N275"/>
<evidence type="ECO:0000256" key="1">
    <source>
        <dbReference type="SAM" id="Phobius"/>
    </source>
</evidence>
<reference evidence="3" key="1">
    <citation type="submission" date="2022-01" db="EMBL/GenBank/DDBJ databases">
        <title>Genome Sequence Resource for Two Populations of Ditylenchus destructor, the Migratory Endoparasitic Phytonematode.</title>
        <authorList>
            <person name="Zhang H."/>
            <person name="Lin R."/>
            <person name="Xie B."/>
        </authorList>
    </citation>
    <scope>NUCLEOTIDE SEQUENCE</scope>
    <source>
        <strain evidence="3">BazhouSP</strain>
    </source>
</reference>
<organism evidence="3 4">
    <name type="scientific">Ditylenchus destructor</name>
    <dbReference type="NCBI Taxonomy" id="166010"/>
    <lineage>
        <taxon>Eukaryota</taxon>
        <taxon>Metazoa</taxon>
        <taxon>Ecdysozoa</taxon>
        <taxon>Nematoda</taxon>
        <taxon>Chromadorea</taxon>
        <taxon>Rhabditida</taxon>
        <taxon>Tylenchina</taxon>
        <taxon>Tylenchomorpha</taxon>
        <taxon>Sphaerularioidea</taxon>
        <taxon>Anguinidae</taxon>
        <taxon>Anguininae</taxon>
        <taxon>Ditylenchus</taxon>
    </lineage>
</organism>
<evidence type="ECO:0000313" key="4">
    <source>
        <dbReference type="Proteomes" id="UP001201812"/>
    </source>
</evidence>
<feature type="domain" description="F-box" evidence="2">
    <location>
        <begin position="11"/>
        <end position="58"/>
    </location>
</feature>
<comment type="caution">
    <text evidence="3">The sequence shown here is derived from an EMBL/GenBank/DDBJ whole genome shotgun (WGS) entry which is preliminary data.</text>
</comment>
<evidence type="ECO:0000259" key="2">
    <source>
        <dbReference type="PROSITE" id="PS50181"/>
    </source>
</evidence>